<dbReference type="AlphaFoldDB" id="A0A942YEG4"/>
<sequence>MKWTVLQLQKFRDVELEIDQIVDVSRDLKQKDPEIRDVSSIHVTGTARIDSQKAEFHLHLTGNLILPCSRTLVDVVYPINIHSTETFILKPVEYSPIDEEEIHEPNEGTVDLIPVIEELILLEVPLQVISDDAKNTESLQSGKDWEVMTEDQFKREQQKTTRIDPRLAGLAALLKEKKE</sequence>
<evidence type="ECO:0000313" key="1">
    <source>
        <dbReference type="EMBL" id="MBS4193878.1"/>
    </source>
</evidence>
<accession>A0A942YEG4</accession>
<comment type="caution">
    <text evidence="1">The sequence shown here is derived from an EMBL/GenBank/DDBJ whole genome shotgun (WGS) entry which is preliminary data.</text>
</comment>
<name>A0A942YEG4_9BACI</name>
<protein>
    <submittedName>
        <fullName evidence="1">DUF177 domain-containing protein</fullName>
    </submittedName>
</protein>
<dbReference type="Pfam" id="PF02620">
    <property type="entry name" value="YceD"/>
    <property type="match status" value="1"/>
</dbReference>
<reference evidence="1 2" key="1">
    <citation type="submission" date="2021-05" db="EMBL/GenBank/DDBJ databases">
        <title>Novel Bacillus species.</title>
        <authorList>
            <person name="Liu G."/>
        </authorList>
    </citation>
    <scope>NUCLEOTIDE SEQUENCE [LARGE SCALE GENOMIC DNA]</scope>
    <source>
        <strain evidence="2">FJAT-49780</strain>
    </source>
</reference>
<dbReference type="RefSeq" id="WP_213123111.1">
    <property type="nucleotide sequence ID" value="NZ_JAGYPG010000001.1"/>
</dbReference>
<dbReference type="Proteomes" id="UP000681414">
    <property type="component" value="Unassembled WGS sequence"/>
</dbReference>
<proteinExistence type="predicted"/>
<organism evidence="1 2">
    <name type="scientific">Lederbergia citri</name>
    <dbReference type="NCBI Taxonomy" id="2833580"/>
    <lineage>
        <taxon>Bacteria</taxon>
        <taxon>Bacillati</taxon>
        <taxon>Bacillota</taxon>
        <taxon>Bacilli</taxon>
        <taxon>Bacillales</taxon>
        <taxon>Bacillaceae</taxon>
        <taxon>Lederbergia</taxon>
    </lineage>
</organism>
<keyword evidence="2" id="KW-1185">Reference proteome</keyword>
<evidence type="ECO:0000313" key="2">
    <source>
        <dbReference type="Proteomes" id="UP000681414"/>
    </source>
</evidence>
<gene>
    <name evidence="1" type="ORF">KHA97_02170</name>
</gene>
<dbReference type="InterPro" id="IPR003772">
    <property type="entry name" value="YceD"/>
</dbReference>
<dbReference type="EMBL" id="JAGYPG010000001">
    <property type="protein sequence ID" value="MBS4193878.1"/>
    <property type="molecule type" value="Genomic_DNA"/>
</dbReference>